<evidence type="ECO:0000256" key="9">
    <source>
        <dbReference type="ARBA" id="ARBA00022842"/>
    </source>
</evidence>
<feature type="domain" description="Carbohydrate kinase PfkB" evidence="13">
    <location>
        <begin position="2"/>
        <end position="288"/>
    </location>
</feature>
<evidence type="ECO:0000256" key="3">
    <source>
        <dbReference type="ARBA" id="ARBA00016943"/>
    </source>
</evidence>
<evidence type="ECO:0000256" key="6">
    <source>
        <dbReference type="ARBA" id="ARBA00022741"/>
    </source>
</evidence>
<comment type="caution">
    <text evidence="14">The sequence shown here is derived from an EMBL/GenBank/DDBJ whole genome shotgun (WGS) entry which is preliminary data.</text>
</comment>
<organism evidence="14 15">
    <name type="scientific">Mycobacterium noviomagense</name>
    <dbReference type="NCBI Taxonomy" id="459858"/>
    <lineage>
        <taxon>Bacteria</taxon>
        <taxon>Bacillati</taxon>
        <taxon>Actinomycetota</taxon>
        <taxon>Actinomycetes</taxon>
        <taxon>Mycobacteriales</taxon>
        <taxon>Mycobacteriaceae</taxon>
        <taxon>Mycobacterium</taxon>
    </lineage>
</organism>
<dbReference type="SUPFAM" id="SSF53613">
    <property type="entry name" value="Ribokinase-like"/>
    <property type="match status" value="1"/>
</dbReference>
<evidence type="ECO:0000256" key="1">
    <source>
        <dbReference type="ARBA" id="ARBA00010688"/>
    </source>
</evidence>
<dbReference type="Gene3D" id="3.40.1190.20">
    <property type="match status" value="1"/>
</dbReference>
<dbReference type="PRINTS" id="PR00990">
    <property type="entry name" value="RIBOKINASE"/>
</dbReference>
<dbReference type="PROSITE" id="PS00584">
    <property type="entry name" value="PFKB_KINASES_2"/>
    <property type="match status" value="1"/>
</dbReference>
<dbReference type="Proteomes" id="UP000192374">
    <property type="component" value="Unassembled WGS sequence"/>
</dbReference>
<dbReference type="InterPro" id="IPR011611">
    <property type="entry name" value="PfkB_dom"/>
</dbReference>
<dbReference type="InterPro" id="IPR011877">
    <property type="entry name" value="Ribokinase"/>
</dbReference>
<dbReference type="Pfam" id="PF00294">
    <property type="entry name" value="PfkB"/>
    <property type="match status" value="1"/>
</dbReference>
<keyword evidence="15" id="KW-1185">Reference proteome</keyword>
<dbReference type="CDD" id="cd01174">
    <property type="entry name" value="ribokinase"/>
    <property type="match status" value="1"/>
</dbReference>
<dbReference type="InterPro" id="IPR002173">
    <property type="entry name" value="Carboh/pur_kinase_PfkB_CS"/>
</dbReference>
<evidence type="ECO:0000256" key="2">
    <source>
        <dbReference type="ARBA" id="ARBA00012035"/>
    </source>
</evidence>
<dbReference type="EMBL" id="MVIC01000005">
    <property type="protein sequence ID" value="ORB17121.1"/>
    <property type="molecule type" value="Genomic_DNA"/>
</dbReference>
<protein>
    <recommendedName>
        <fullName evidence="3">Ribokinase</fullName>
        <ecNumber evidence="2">2.7.1.15</ecNumber>
    </recommendedName>
</protein>
<evidence type="ECO:0000313" key="15">
    <source>
        <dbReference type="Proteomes" id="UP000192374"/>
    </source>
</evidence>
<keyword evidence="11" id="KW-0119">Carbohydrate metabolism</keyword>
<dbReference type="PANTHER" id="PTHR10584:SF166">
    <property type="entry name" value="RIBOKINASE"/>
    <property type="match status" value="1"/>
</dbReference>
<keyword evidence="6" id="KW-0547">Nucleotide-binding</keyword>
<evidence type="ECO:0000256" key="10">
    <source>
        <dbReference type="ARBA" id="ARBA00022958"/>
    </source>
</evidence>
<dbReference type="EC" id="2.7.1.15" evidence="2"/>
<dbReference type="PANTHER" id="PTHR10584">
    <property type="entry name" value="SUGAR KINASE"/>
    <property type="match status" value="1"/>
</dbReference>
<keyword evidence="4 12" id="KW-0808">Transferase</keyword>
<dbReference type="InterPro" id="IPR029056">
    <property type="entry name" value="Ribokinase-like"/>
</dbReference>
<keyword evidence="5" id="KW-0479">Metal-binding</keyword>
<evidence type="ECO:0000256" key="11">
    <source>
        <dbReference type="ARBA" id="ARBA00023277"/>
    </source>
</evidence>
<evidence type="ECO:0000256" key="5">
    <source>
        <dbReference type="ARBA" id="ARBA00022723"/>
    </source>
</evidence>
<proteinExistence type="inferred from homology"/>
<evidence type="ECO:0000256" key="12">
    <source>
        <dbReference type="RuleBase" id="RU003704"/>
    </source>
</evidence>
<sequence length="294" mass="30352">MSVVVVGQIGRDLVLRCAELPESGGSAPVVERREMLGGKGANQAVGLAQLGVPVALIGVVGDDPPGAAVLRQASDDGIDIRGVAQRGDTALLVDLVDAPGNRRLLEDIPDSSLVTVDDLDRSAAVFEGADIVSLQLQQPPETVLAAARRAHERGARVVADGAPEESIRDELMEWVQVIRADAKEAELMAGEAVDSEDAATDWARRLLDAGPELVAVAIPDAGDLIVWRDGSRLFPLSKVEVVDPTGAGDAFVAGLIAALRKDAPPPAAGELAVAAASSTVQRLGGRPDLTALAS</sequence>
<keyword evidence="7 12" id="KW-0418">Kinase</keyword>
<dbReference type="InterPro" id="IPR002139">
    <property type="entry name" value="Ribo/fructo_kinase"/>
</dbReference>
<reference evidence="14 15" key="1">
    <citation type="submission" date="2017-02" db="EMBL/GenBank/DDBJ databases">
        <title>The new phylogeny of genus Mycobacterium.</title>
        <authorList>
            <person name="Tortoli E."/>
            <person name="Trovato A."/>
            <person name="Cirillo D.M."/>
        </authorList>
    </citation>
    <scope>NUCLEOTIDE SEQUENCE [LARGE SCALE GENOMIC DNA]</scope>
    <source>
        <strain evidence="14 15">DSM 45145</strain>
    </source>
</reference>
<accession>A0ABX3T8X4</accession>
<keyword evidence="10" id="KW-0630">Potassium</keyword>
<evidence type="ECO:0000256" key="7">
    <source>
        <dbReference type="ARBA" id="ARBA00022777"/>
    </source>
</evidence>
<evidence type="ECO:0000256" key="4">
    <source>
        <dbReference type="ARBA" id="ARBA00022679"/>
    </source>
</evidence>
<evidence type="ECO:0000256" key="8">
    <source>
        <dbReference type="ARBA" id="ARBA00022840"/>
    </source>
</evidence>
<evidence type="ECO:0000259" key="13">
    <source>
        <dbReference type="Pfam" id="PF00294"/>
    </source>
</evidence>
<name>A0ABX3T8X4_9MYCO</name>
<keyword evidence="8" id="KW-0067">ATP-binding</keyword>
<gene>
    <name evidence="14" type="ORF">BST37_05315</name>
</gene>
<evidence type="ECO:0000313" key="14">
    <source>
        <dbReference type="EMBL" id="ORB17121.1"/>
    </source>
</evidence>
<dbReference type="PROSITE" id="PS00583">
    <property type="entry name" value="PFKB_KINASES_1"/>
    <property type="match status" value="1"/>
</dbReference>
<comment type="similarity">
    <text evidence="1 12">Belongs to the carbohydrate kinase PfkB family.</text>
</comment>
<keyword evidence="9" id="KW-0460">Magnesium</keyword>
<dbReference type="RefSeq" id="WP_083086336.1">
    <property type="nucleotide sequence ID" value="NZ_AP022583.1"/>
</dbReference>